<dbReference type="SUPFAM" id="SSF48150">
    <property type="entry name" value="DNA-glycosylase"/>
    <property type="match status" value="1"/>
</dbReference>
<dbReference type="InterPro" id="IPR003265">
    <property type="entry name" value="HhH-GPD_domain"/>
</dbReference>
<evidence type="ECO:0000256" key="3">
    <source>
        <dbReference type="ARBA" id="ARBA00023204"/>
    </source>
</evidence>
<dbReference type="OrthoDB" id="415889at2759"/>
<dbReference type="SMART" id="SM00478">
    <property type="entry name" value="ENDO3c"/>
    <property type="match status" value="1"/>
</dbReference>
<feature type="compositionally biased region" description="Polar residues" evidence="4">
    <location>
        <begin position="22"/>
        <end position="48"/>
    </location>
</feature>
<dbReference type="InterPro" id="IPR051912">
    <property type="entry name" value="Alkylbase_DNA_Glycosylase/TA"/>
</dbReference>
<evidence type="ECO:0000256" key="1">
    <source>
        <dbReference type="ARBA" id="ARBA00010817"/>
    </source>
</evidence>
<name>F8NUE7_SERL9</name>
<evidence type="ECO:0000313" key="6">
    <source>
        <dbReference type="EMBL" id="EGO25859.1"/>
    </source>
</evidence>
<dbReference type="GO" id="GO:0006307">
    <property type="term" value="P:DNA alkylation repair"/>
    <property type="evidence" value="ECO:0007669"/>
    <property type="project" value="TreeGrafter"/>
</dbReference>
<keyword evidence="3" id="KW-0234">DNA repair</keyword>
<evidence type="ECO:0000256" key="4">
    <source>
        <dbReference type="SAM" id="MobiDB-lite"/>
    </source>
</evidence>
<dbReference type="Pfam" id="PF00730">
    <property type="entry name" value="HhH-GPD"/>
    <property type="match status" value="1"/>
</dbReference>
<feature type="compositionally biased region" description="Low complexity" evidence="4">
    <location>
        <begin position="363"/>
        <end position="376"/>
    </location>
</feature>
<reference evidence="6" key="1">
    <citation type="submission" date="2011-04" db="EMBL/GenBank/DDBJ databases">
        <title>Evolution of plant cell wall degrading machinery underlies the functional diversity of forest fungi.</title>
        <authorList>
            <consortium name="US DOE Joint Genome Institute (JGI-PGF)"/>
            <person name="Eastwood D.C."/>
            <person name="Floudas D."/>
            <person name="Binder M."/>
            <person name="Majcherczyk A."/>
            <person name="Schneider P."/>
            <person name="Aerts A."/>
            <person name="Asiegbu F.O."/>
            <person name="Baker S.E."/>
            <person name="Barry K."/>
            <person name="Bendiksby M."/>
            <person name="Blumentritt M."/>
            <person name="Coutinho P.M."/>
            <person name="Cullen D."/>
            <person name="Cullen D."/>
            <person name="Gathman A."/>
            <person name="Goodell B."/>
            <person name="Henrissat B."/>
            <person name="Ihrmark K."/>
            <person name="Kauserud H."/>
            <person name="Kohler A."/>
            <person name="LaButti K."/>
            <person name="Lapidus A."/>
            <person name="Lavin J.L."/>
            <person name="Lee Y.-H."/>
            <person name="Lindquist E."/>
            <person name="Lilly W."/>
            <person name="Lucas S."/>
            <person name="Morin E."/>
            <person name="Murat C."/>
            <person name="Oguiza J.A."/>
            <person name="Park J."/>
            <person name="Pisabarro A.G."/>
            <person name="Riley R."/>
            <person name="Rosling A."/>
            <person name="Salamov A."/>
            <person name="Schmidt O."/>
            <person name="Schmutz J."/>
            <person name="Skrede I."/>
            <person name="Stenlid J."/>
            <person name="Wiebenga A."/>
            <person name="Xie X."/>
            <person name="Kues U."/>
            <person name="Hibbett D.S."/>
            <person name="Hoffmeister D."/>
            <person name="Hogberg N."/>
            <person name="Martin F."/>
            <person name="Grigoriev I.V."/>
            <person name="Watkinson S.C."/>
        </authorList>
    </citation>
    <scope>NUCLEOTIDE SEQUENCE</scope>
    <source>
        <strain evidence="6">S7.9</strain>
    </source>
</reference>
<feature type="compositionally biased region" description="Polar residues" evidence="4">
    <location>
        <begin position="312"/>
        <end position="322"/>
    </location>
</feature>
<organism>
    <name type="scientific">Serpula lacrymans var. lacrymans (strain S7.9)</name>
    <name type="common">Dry rot fungus</name>
    <dbReference type="NCBI Taxonomy" id="578457"/>
    <lineage>
        <taxon>Eukaryota</taxon>
        <taxon>Fungi</taxon>
        <taxon>Dikarya</taxon>
        <taxon>Basidiomycota</taxon>
        <taxon>Agaricomycotina</taxon>
        <taxon>Agaricomycetes</taxon>
        <taxon>Agaricomycetidae</taxon>
        <taxon>Boletales</taxon>
        <taxon>Coniophorineae</taxon>
        <taxon>Serpulaceae</taxon>
        <taxon>Serpula</taxon>
    </lineage>
</organism>
<dbReference type="GO" id="GO:0008725">
    <property type="term" value="F:DNA-3-methyladenine glycosylase activity"/>
    <property type="evidence" value="ECO:0007669"/>
    <property type="project" value="TreeGrafter"/>
</dbReference>
<dbReference type="GO" id="GO:0043916">
    <property type="term" value="F:DNA-7-methylguanine glycosylase activity"/>
    <property type="evidence" value="ECO:0007669"/>
    <property type="project" value="TreeGrafter"/>
</dbReference>
<dbReference type="KEGG" id="sla:SERLADRAFT_415259"/>
<dbReference type="Gene3D" id="1.10.1670.40">
    <property type="match status" value="2"/>
</dbReference>
<dbReference type="AlphaFoldDB" id="F8NUE7"/>
<feature type="region of interest" description="Disordered" evidence="4">
    <location>
        <begin position="21"/>
        <end position="92"/>
    </location>
</feature>
<dbReference type="GO" id="GO:0032993">
    <property type="term" value="C:protein-DNA complex"/>
    <property type="evidence" value="ECO:0007669"/>
    <property type="project" value="TreeGrafter"/>
</dbReference>
<feature type="domain" description="HhH-GPD" evidence="5">
    <location>
        <begin position="150"/>
        <end position="336"/>
    </location>
</feature>
<keyword evidence="2" id="KW-0227">DNA damage</keyword>
<dbReference type="RefSeq" id="XP_007317981.1">
    <property type="nucleotide sequence ID" value="XM_007317919.1"/>
</dbReference>
<evidence type="ECO:0000259" key="5">
    <source>
        <dbReference type="SMART" id="SM00478"/>
    </source>
</evidence>
<dbReference type="EMBL" id="GL945433">
    <property type="protein sequence ID" value="EGO25859.1"/>
    <property type="molecule type" value="Genomic_DNA"/>
</dbReference>
<evidence type="ECO:0000256" key="2">
    <source>
        <dbReference type="ARBA" id="ARBA00022763"/>
    </source>
</evidence>
<comment type="similarity">
    <text evidence="1">Belongs to the alkylbase DNA glycosidase AlkA family.</text>
</comment>
<dbReference type="CDD" id="cd00056">
    <property type="entry name" value="ENDO3c"/>
    <property type="match status" value="1"/>
</dbReference>
<dbReference type="GO" id="GO:0032131">
    <property type="term" value="F:alkylated DNA binding"/>
    <property type="evidence" value="ECO:0007669"/>
    <property type="project" value="TreeGrafter"/>
</dbReference>
<feature type="compositionally biased region" description="Polar residues" evidence="4">
    <location>
        <begin position="342"/>
        <end position="351"/>
    </location>
</feature>
<protein>
    <recommendedName>
        <fullName evidence="5">HhH-GPD domain-containing protein</fullName>
    </recommendedName>
</protein>
<dbReference type="Gene3D" id="1.10.340.30">
    <property type="entry name" value="Hypothetical protein, domain 2"/>
    <property type="match status" value="1"/>
</dbReference>
<dbReference type="GO" id="GO:0006285">
    <property type="term" value="P:base-excision repair, AP site formation"/>
    <property type="evidence" value="ECO:0007669"/>
    <property type="project" value="TreeGrafter"/>
</dbReference>
<dbReference type="PANTHER" id="PTHR43003">
    <property type="entry name" value="DNA-3-METHYLADENINE GLYCOSYLASE"/>
    <property type="match status" value="1"/>
</dbReference>
<proteinExistence type="inferred from homology"/>
<dbReference type="GO" id="GO:0005634">
    <property type="term" value="C:nucleus"/>
    <property type="evidence" value="ECO:0007669"/>
    <property type="project" value="TreeGrafter"/>
</dbReference>
<dbReference type="InterPro" id="IPR011257">
    <property type="entry name" value="DNA_glycosylase"/>
</dbReference>
<feature type="compositionally biased region" description="Pro residues" evidence="4">
    <location>
        <begin position="75"/>
        <end position="85"/>
    </location>
</feature>
<sequence>MRLLPLNLRGLRSIITKMPVTRSASRSATVNTTSVEVDSSKTAKSPATNKRKAAAASTPKNTPKAKKARVDEAPPSTPLVLPPVPEASKSDDPIEKSLVPAVLSFSFEDAKRHLINVDGRFEDIFSKLRCKPYEQLEQVHPFRALVQSILGQQISWLAARSINHRFIRLYNPSLPEKATDYNEAKSAASFFPSPSRVAKTDIAVLKSAGLSTRKAEYESNARNPKHACTEVQDLAARFSDGRLSTEKLLEADDEELTQMLTEVRGIGKWTVDMFAMFSLRRPNILPVGDLGVQRGVLRWVLALHSPSNPFILSPEKLSTNGASEKEKDTKITAPADPDSLPTFGSSTNQVISDEPPEGPALDVSSVPPAPVSESPVKLSTGDSSNGGPSFSANIPSLPPLFTPSISKTLNDVQKATSHASALMPLPEGLTVAELKTRLGGKKKIKGALLTPNEMEALTETWKPYRSLGVYYMWSLAEDK</sequence>
<dbReference type="FunFam" id="1.10.340.30:FF:000004">
    <property type="entry name" value="DNA-3-methyladenine glycosylase II"/>
    <property type="match status" value="1"/>
</dbReference>
<dbReference type="GeneID" id="18813366"/>
<accession>F8NUE7</accession>
<dbReference type="HOGENOM" id="CLU_033011_1_0_1"/>
<feature type="compositionally biased region" description="Polar residues" evidence="4">
    <location>
        <begin position="380"/>
        <end position="391"/>
    </location>
</feature>
<feature type="region of interest" description="Disordered" evidence="4">
    <location>
        <begin position="312"/>
        <end position="391"/>
    </location>
</feature>
<dbReference type="PANTHER" id="PTHR43003:SF5">
    <property type="entry name" value="DNA-3-METHYLADENINE GLYCOSYLASE"/>
    <property type="match status" value="1"/>
</dbReference>
<gene>
    <name evidence="6" type="ORF">SERLADRAFT_415259</name>
</gene>
<dbReference type="Proteomes" id="UP000008064">
    <property type="component" value="Unassembled WGS sequence"/>
</dbReference>